<dbReference type="InterPro" id="IPR036388">
    <property type="entry name" value="WH-like_DNA-bd_sf"/>
</dbReference>
<name>A0ABR7LUU1_9ACTN</name>
<evidence type="ECO:0000259" key="3">
    <source>
        <dbReference type="Pfam" id="PF10400"/>
    </source>
</evidence>
<sequence length="171" mass="19487">MSTVRLTTTSYVILGLVEHCQPATVYDLKLFSAKSVVNFWALPHTQLYTEAERLAKAGLLHEEREQTGRRRRLYRLTDDGLAELNAWRAEPSSELYEARDPATLKLFFGGDPKKLAAAQLAAHQQKLAEYEQTRQEFDITEQGLPPGMRHALEAGIGLEQQFIRFWKNVAE</sequence>
<proteinExistence type="predicted"/>
<reference evidence="4 5" key="1">
    <citation type="submission" date="2020-06" db="EMBL/GenBank/DDBJ databases">
        <title>Actinomadura xiongansis sp. nov., isolated from soil of Baiyangdian.</title>
        <authorList>
            <person name="Zhang X."/>
        </authorList>
    </citation>
    <scope>NUCLEOTIDE SEQUENCE [LARGE SCALE GENOMIC DNA]</scope>
    <source>
        <strain evidence="4 5">HBUM206468</strain>
    </source>
</reference>
<feature type="domain" description="Transcription regulator PadR C-terminal" evidence="3">
    <location>
        <begin position="99"/>
        <end position="169"/>
    </location>
</feature>
<dbReference type="InterPro" id="IPR018309">
    <property type="entry name" value="Tscrpt_reg_PadR_C"/>
</dbReference>
<dbReference type="Gene3D" id="1.10.10.10">
    <property type="entry name" value="Winged helix-like DNA-binding domain superfamily/Winged helix DNA-binding domain"/>
    <property type="match status" value="1"/>
</dbReference>
<evidence type="ECO:0000256" key="1">
    <source>
        <dbReference type="SAM" id="Coils"/>
    </source>
</evidence>
<evidence type="ECO:0000313" key="5">
    <source>
        <dbReference type="Proteomes" id="UP000805614"/>
    </source>
</evidence>
<feature type="domain" description="Transcription regulator PadR N-terminal" evidence="2">
    <location>
        <begin position="13"/>
        <end position="85"/>
    </location>
</feature>
<dbReference type="Pfam" id="PF03551">
    <property type="entry name" value="PadR"/>
    <property type="match status" value="1"/>
</dbReference>
<comment type="caution">
    <text evidence="4">The sequence shown here is derived from an EMBL/GenBank/DDBJ whole genome shotgun (WGS) entry which is preliminary data.</text>
</comment>
<organism evidence="4 5">
    <name type="scientific">Actinomadura alba</name>
    <dbReference type="NCBI Taxonomy" id="406431"/>
    <lineage>
        <taxon>Bacteria</taxon>
        <taxon>Bacillati</taxon>
        <taxon>Actinomycetota</taxon>
        <taxon>Actinomycetes</taxon>
        <taxon>Streptosporangiales</taxon>
        <taxon>Thermomonosporaceae</taxon>
        <taxon>Actinomadura</taxon>
    </lineage>
</organism>
<dbReference type="RefSeq" id="WP_187245667.1">
    <property type="nucleotide sequence ID" value="NZ_BAAAOK010000001.1"/>
</dbReference>
<dbReference type="SUPFAM" id="SSF46785">
    <property type="entry name" value="Winged helix' DNA-binding domain"/>
    <property type="match status" value="1"/>
</dbReference>
<dbReference type="PANTHER" id="PTHR43252:SF6">
    <property type="entry name" value="NEGATIVE TRANSCRIPTION REGULATOR PADR"/>
    <property type="match status" value="1"/>
</dbReference>
<dbReference type="InterPro" id="IPR005149">
    <property type="entry name" value="Tscrpt_reg_PadR_N"/>
</dbReference>
<dbReference type="Pfam" id="PF10400">
    <property type="entry name" value="Vir_act_alpha_C"/>
    <property type="match status" value="1"/>
</dbReference>
<dbReference type="Proteomes" id="UP000805614">
    <property type="component" value="Unassembled WGS sequence"/>
</dbReference>
<gene>
    <name evidence="4" type="ORF">HKK74_24415</name>
</gene>
<evidence type="ECO:0000313" key="4">
    <source>
        <dbReference type="EMBL" id="MBC6468616.1"/>
    </source>
</evidence>
<protein>
    <submittedName>
        <fullName evidence="4">PadR family transcriptional regulator</fullName>
    </submittedName>
</protein>
<keyword evidence="5" id="KW-1185">Reference proteome</keyword>
<dbReference type="EMBL" id="JABVEC010000020">
    <property type="protein sequence ID" value="MBC6468616.1"/>
    <property type="molecule type" value="Genomic_DNA"/>
</dbReference>
<evidence type="ECO:0000259" key="2">
    <source>
        <dbReference type="Pfam" id="PF03551"/>
    </source>
</evidence>
<feature type="coiled-coil region" evidence="1">
    <location>
        <begin position="113"/>
        <end position="140"/>
    </location>
</feature>
<dbReference type="InterPro" id="IPR036390">
    <property type="entry name" value="WH_DNA-bd_sf"/>
</dbReference>
<accession>A0ABR7LUU1</accession>
<dbReference type="PANTHER" id="PTHR43252">
    <property type="entry name" value="TRANSCRIPTIONAL REGULATOR YQJI"/>
    <property type="match status" value="1"/>
</dbReference>
<keyword evidence="1" id="KW-0175">Coiled coil</keyword>